<dbReference type="Proteomes" id="UP000321323">
    <property type="component" value="Chromosome"/>
</dbReference>
<evidence type="ECO:0000256" key="3">
    <source>
        <dbReference type="SAM" id="MobiDB-lite"/>
    </source>
</evidence>
<dbReference type="InterPro" id="IPR010567">
    <property type="entry name" value="OrfX2/OrfX3/P47"/>
</dbReference>
<evidence type="ECO:0000313" key="6">
    <source>
        <dbReference type="Proteomes" id="UP000321323"/>
    </source>
</evidence>
<comment type="similarity">
    <text evidence="2">Belongs to the TULIP P47 family.</text>
</comment>
<reference evidence="5 6" key="1">
    <citation type="journal article" date="2019" name="Int. J. Syst. Evol. Microbiol.">
        <title>The Draft Whole-Genome Sequence of the Antibiotic Producer Empedobacter haloabium ATCC 31962 Provides Indications for Its Taxonomic Reclassification.</title>
        <authorList>
            <person name="Miess H."/>
            <person name="Arlt P."/>
            <person name="Apel A.K."/>
            <person name="Weber T."/>
            <person name="Nieselt K."/>
            <person name="Hanssen F."/>
            <person name="Czemmel S."/>
            <person name="Nahnsen S."/>
            <person name="Gross H."/>
        </authorList>
    </citation>
    <scope>NUCLEOTIDE SEQUENCE [LARGE SCALE GENOMIC DNA]</scope>
    <source>
        <strain evidence="5 6">ATCC 31962</strain>
    </source>
</reference>
<keyword evidence="6" id="KW-1185">Reference proteome</keyword>
<feature type="compositionally biased region" description="Acidic residues" evidence="3">
    <location>
        <begin position="455"/>
        <end position="474"/>
    </location>
</feature>
<dbReference type="EMBL" id="CP136508">
    <property type="protein sequence ID" value="WUR15895.1"/>
    <property type="molecule type" value="Genomic_DNA"/>
</dbReference>
<feature type="domain" description="Protein OrfX2/OrfX3/P47" evidence="4">
    <location>
        <begin position="21"/>
        <end position="300"/>
    </location>
</feature>
<gene>
    <name evidence="5" type="ORF">E7V67_012555</name>
</gene>
<organism evidence="5 6">
    <name type="scientific">[Empedobacter] haloabium</name>
    <dbReference type="NCBI Taxonomy" id="592317"/>
    <lineage>
        <taxon>Bacteria</taxon>
        <taxon>Pseudomonadati</taxon>
        <taxon>Pseudomonadota</taxon>
        <taxon>Betaproteobacteria</taxon>
        <taxon>Burkholderiales</taxon>
        <taxon>Oxalobacteraceae</taxon>
        <taxon>Telluria group</taxon>
        <taxon>Telluria group incertae sedis</taxon>
    </lineage>
</organism>
<evidence type="ECO:0000259" key="4">
    <source>
        <dbReference type="Pfam" id="PF06597"/>
    </source>
</evidence>
<evidence type="ECO:0000256" key="1">
    <source>
        <dbReference type="ARBA" id="ARBA00023026"/>
    </source>
</evidence>
<keyword evidence="1" id="KW-0843">Virulence</keyword>
<protein>
    <submittedName>
        <fullName evidence="5">TULIP family P47-like protein</fullName>
    </submittedName>
</protein>
<evidence type="ECO:0000313" key="5">
    <source>
        <dbReference type="EMBL" id="WUR15895.1"/>
    </source>
</evidence>
<feature type="region of interest" description="Disordered" evidence="3">
    <location>
        <begin position="1"/>
        <end position="20"/>
    </location>
</feature>
<sequence length="575" mass="59911">MASTALCKDNPTPPSAGVASTNNWDTVFAINFANANKAIRNQKSSPPGFDGTKPGGAFSGPAIAVSGQFGAWQLSGGSGSLAELSLPVSGTATAQSAPPTAIDFSGTAVIQVSMDYIPQPGQGGSGKVSGGATNQLKVKTSTTDPQTQPVVSVLSVTLTSGQEAHDAVSDVLEQWLLANLGSFNHTFAAIDLGAVADKDQFQWLAPTHVGYGINNPENAAPDDYVFAVMAMTENRPGANLGHDVSPNVIPQGCNSGFLISQERFLRKILLPGIEKLFLNATDTDFSIGDDGSTITNVNRITFQNFETSNKDGSDTVTITGAALEPNNFTLTATATTLRLSFVDLNFPWNDGGYTVHMVYNSECELYMDANKHFQACVVGTPSLSVTVTESSGEKWSNIISGIIEGVAFAVIGAAIGGALGPAAEASGEAIESGSTEAADAVEGTSDTLEFSGDLPADDDISNLDDVNSADDTEASNDMSNSEDGSYSSKLKGFFRRNWRKILGMAIGGAVGAVTAKLPDILEAYSENDLAKMPTLDEFADYSIAPVAWPGQTGYTLVSMALNESLQMGLNVSIAD</sequence>
<accession>A0ABZ1UT47</accession>
<evidence type="ECO:0000256" key="2">
    <source>
        <dbReference type="ARBA" id="ARBA00035010"/>
    </source>
</evidence>
<feature type="region of interest" description="Disordered" evidence="3">
    <location>
        <begin position="430"/>
        <end position="487"/>
    </location>
</feature>
<feature type="compositionally biased region" description="Polar residues" evidence="3">
    <location>
        <begin position="475"/>
        <end position="487"/>
    </location>
</feature>
<proteinExistence type="inferred from homology"/>
<name>A0ABZ1UT47_9BURK</name>
<dbReference type="Pfam" id="PF06597">
    <property type="entry name" value="Clostridium_P47"/>
    <property type="match status" value="1"/>
</dbReference>